<feature type="binding site" evidence="2">
    <location>
        <position position="201"/>
    </location>
    <ligand>
        <name>Mn(2+)</name>
        <dbReference type="ChEBI" id="CHEBI:29035"/>
        <label>2</label>
    </ligand>
</feature>
<dbReference type="Proteomes" id="UP000824083">
    <property type="component" value="Unassembled WGS sequence"/>
</dbReference>
<dbReference type="Pfam" id="PF01546">
    <property type="entry name" value="Peptidase_M20"/>
    <property type="match status" value="1"/>
</dbReference>
<dbReference type="InterPro" id="IPR002933">
    <property type="entry name" value="Peptidase_M20"/>
</dbReference>
<evidence type="ECO:0000259" key="3">
    <source>
        <dbReference type="Pfam" id="PF07687"/>
    </source>
</evidence>
<name>A0A9D1II23_9BURK</name>
<dbReference type="PANTHER" id="PTHR30575">
    <property type="entry name" value="PEPTIDASE M20"/>
    <property type="match status" value="1"/>
</dbReference>
<dbReference type="NCBIfam" id="TIGR01891">
    <property type="entry name" value="amidohydrolases"/>
    <property type="match status" value="1"/>
</dbReference>
<dbReference type="GO" id="GO:0005737">
    <property type="term" value="C:cytoplasm"/>
    <property type="evidence" value="ECO:0007669"/>
    <property type="project" value="TreeGrafter"/>
</dbReference>
<evidence type="ECO:0000313" key="5">
    <source>
        <dbReference type="Proteomes" id="UP000824083"/>
    </source>
</evidence>
<sequence length="424" mass="46148">MTQCAYHDQLVSIRRELHQFPEEGWTEFCTTAFIVEHLRKLGYEVLMGEKVISRKDCLGRDPKLVAQAIETAKARGVSQALLDEMQELTGCVAVLDTGRPGPTVALRFDIDCNNVTENPSPEHRASKEGWASKRPGLMHACGHDSHISSGLAIARWAMENKDQLNGKLKIVFQPAEEGVRGAAAVAASGIVDDCDYFLSSHIAMMAKTGEIITSPIGFLCTTKYDISFKGRPAHAGIEPNAGRNALAAACHCVTQLLGIPRHGAGMTRVNVGKITAGEGRNVIPVNAKLVMEVRGETGEINQFMASETENIVEGVAKSFSVEYHIEKMGEAVDLFNDKELVDMLDDVCAHTEGVKKVLHEVNFGGSEDATILARRVQAHGGKAAYFVLGSDRTGGHHTSDFDIDENSLDTGLRIYSQMLTRLMK</sequence>
<dbReference type="InterPro" id="IPR036264">
    <property type="entry name" value="Bact_exopeptidase_dim_dom"/>
</dbReference>
<dbReference type="Pfam" id="PF07687">
    <property type="entry name" value="M20_dimer"/>
    <property type="match status" value="1"/>
</dbReference>
<keyword evidence="1" id="KW-0378">Hydrolase</keyword>
<evidence type="ECO:0000313" key="4">
    <source>
        <dbReference type="EMBL" id="HIU37126.1"/>
    </source>
</evidence>
<comment type="caution">
    <text evidence="4">The sequence shown here is derived from an EMBL/GenBank/DDBJ whole genome shotgun (WGS) entry which is preliminary data.</text>
</comment>
<dbReference type="InterPro" id="IPR052030">
    <property type="entry name" value="Peptidase_M20/M20A_hydrolases"/>
</dbReference>
<dbReference type="SUPFAM" id="SSF55031">
    <property type="entry name" value="Bacterial exopeptidase dimerisation domain"/>
    <property type="match status" value="1"/>
</dbReference>
<protein>
    <submittedName>
        <fullName evidence="4">Amidohydrolase</fullName>
    </submittedName>
</protein>
<dbReference type="PIRSF" id="PIRSF005962">
    <property type="entry name" value="Pept_M20D_amidohydro"/>
    <property type="match status" value="1"/>
</dbReference>
<dbReference type="InterPro" id="IPR017439">
    <property type="entry name" value="Amidohydrolase"/>
</dbReference>
<evidence type="ECO:0000256" key="1">
    <source>
        <dbReference type="ARBA" id="ARBA00022801"/>
    </source>
</evidence>
<feature type="binding site" evidence="2">
    <location>
        <position position="397"/>
    </location>
    <ligand>
        <name>Mn(2+)</name>
        <dbReference type="ChEBI" id="CHEBI:29035"/>
        <label>1</label>
    </ligand>
</feature>
<accession>A0A9D1II23</accession>
<dbReference type="GO" id="GO:0046657">
    <property type="term" value="P:folic acid catabolic process"/>
    <property type="evidence" value="ECO:0007669"/>
    <property type="project" value="TreeGrafter"/>
</dbReference>
<dbReference type="Gene3D" id="3.40.630.10">
    <property type="entry name" value="Zn peptidases"/>
    <property type="match status" value="2"/>
</dbReference>
<reference evidence="4" key="2">
    <citation type="journal article" date="2021" name="PeerJ">
        <title>Extensive microbial diversity within the chicken gut microbiome revealed by metagenomics and culture.</title>
        <authorList>
            <person name="Gilroy R."/>
            <person name="Ravi A."/>
            <person name="Getino M."/>
            <person name="Pursley I."/>
            <person name="Horton D.L."/>
            <person name="Alikhan N.F."/>
            <person name="Baker D."/>
            <person name="Gharbi K."/>
            <person name="Hall N."/>
            <person name="Watson M."/>
            <person name="Adriaenssens E.M."/>
            <person name="Foster-Nyarko E."/>
            <person name="Jarju S."/>
            <person name="Secka A."/>
            <person name="Antonio M."/>
            <person name="Oren A."/>
            <person name="Chaudhuri R.R."/>
            <person name="La Ragione R."/>
            <person name="Hildebrand F."/>
            <person name="Pallen M.J."/>
        </authorList>
    </citation>
    <scope>NUCLEOTIDE SEQUENCE</scope>
    <source>
        <strain evidence="4">7463</strain>
    </source>
</reference>
<feature type="binding site" evidence="2">
    <location>
        <position position="141"/>
    </location>
    <ligand>
        <name>Mn(2+)</name>
        <dbReference type="ChEBI" id="CHEBI:29035"/>
        <label>2</label>
    </ligand>
</feature>
<feature type="binding site" evidence="2">
    <location>
        <position position="143"/>
    </location>
    <ligand>
        <name>Mn(2+)</name>
        <dbReference type="ChEBI" id="CHEBI:29035"/>
        <label>2</label>
    </ligand>
</feature>
<feature type="domain" description="Peptidase M20 dimerisation" evidence="3">
    <location>
        <begin position="224"/>
        <end position="314"/>
    </location>
</feature>
<dbReference type="EMBL" id="DVMY01000046">
    <property type="protein sequence ID" value="HIU37126.1"/>
    <property type="molecule type" value="Genomic_DNA"/>
</dbReference>
<proteinExistence type="predicted"/>
<evidence type="ECO:0000256" key="2">
    <source>
        <dbReference type="PIRSR" id="PIRSR005962-1"/>
    </source>
</evidence>
<dbReference type="PANTHER" id="PTHR30575:SF3">
    <property type="entry name" value="PEPTIDASE M20 DIMERISATION DOMAIN-CONTAINING PROTEIN"/>
    <property type="match status" value="1"/>
</dbReference>
<dbReference type="GO" id="GO:0071713">
    <property type="term" value="F:para-aminobenzoyl-glutamate hydrolase activity"/>
    <property type="evidence" value="ECO:0007669"/>
    <property type="project" value="TreeGrafter"/>
</dbReference>
<dbReference type="InterPro" id="IPR011650">
    <property type="entry name" value="Peptidase_M20_dimer"/>
</dbReference>
<feature type="binding site" evidence="2">
    <location>
        <position position="177"/>
    </location>
    <ligand>
        <name>Mn(2+)</name>
        <dbReference type="ChEBI" id="CHEBI:29035"/>
        <label>2</label>
    </ligand>
</feature>
<keyword evidence="2" id="KW-0464">Manganese</keyword>
<dbReference type="AlphaFoldDB" id="A0A9D1II23"/>
<dbReference type="FunFam" id="3.40.630.10:FF:000080">
    <property type="entry name" value="p-aminobenzoyl-glutamate hydrolase subunit A"/>
    <property type="match status" value="1"/>
</dbReference>
<dbReference type="GO" id="GO:0016805">
    <property type="term" value="F:dipeptidase activity"/>
    <property type="evidence" value="ECO:0007669"/>
    <property type="project" value="TreeGrafter"/>
</dbReference>
<dbReference type="GO" id="GO:0046872">
    <property type="term" value="F:metal ion binding"/>
    <property type="evidence" value="ECO:0007669"/>
    <property type="project" value="UniProtKB-KW"/>
</dbReference>
<dbReference type="SUPFAM" id="SSF53187">
    <property type="entry name" value="Zn-dependent exopeptidases"/>
    <property type="match status" value="1"/>
</dbReference>
<reference evidence="4" key="1">
    <citation type="submission" date="2020-10" db="EMBL/GenBank/DDBJ databases">
        <authorList>
            <person name="Gilroy R."/>
        </authorList>
    </citation>
    <scope>NUCLEOTIDE SEQUENCE</scope>
    <source>
        <strain evidence="4">7463</strain>
    </source>
</reference>
<gene>
    <name evidence="4" type="ORF">IAC56_02490</name>
</gene>
<organism evidence="4 5">
    <name type="scientific">Candidatus Aphodousia faecigallinarum</name>
    <dbReference type="NCBI Taxonomy" id="2840677"/>
    <lineage>
        <taxon>Bacteria</taxon>
        <taxon>Pseudomonadati</taxon>
        <taxon>Pseudomonadota</taxon>
        <taxon>Betaproteobacteria</taxon>
        <taxon>Burkholderiales</taxon>
        <taxon>Sutterellaceae</taxon>
        <taxon>Sutterellaceae incertae sedis</taxon>
        <taxon>Candidatus Aphodousia</taxon>
    </lineage>
</organism>
<comment type="cofactor">
    <cofactor evidence="2">
        <name>Mn(2+)</name>
        <dbReference type="ChEBI" id="CHEBI:29035"/>
    </cofactor>
    <text evidence="2">The Mn(2+) ion enhances activity.</text>
</comment>
<keyword evidence="2" id="KW-0479">Metal-binding</keyword>